<keyword evidence="3 6" id="KW-0812">Transmembrane</keyword>
<dbReference type="GeneID" id="54780003"/>
<evidence type="ECO:0000256" key="2">
    <source>
        <dbReference type="ARBA" id="ARBA00008066"/>
    </source>
</evidence>
<evidence type="ECO:0000256" key="3">
    <source>
        <dbReference type="ARBA" id="ARBA00022692"/>
    </source>
</evidence>
<dbReference type="PANTHER" id="PTHR22950:SF224">
    <property type="entry name" value="VACUOLAR AMINO ACID TRANSPORTER 7"/>
    <property type="match status" value="1"/>
</dbReference>
<dbReference type="InterPro" id="IPR013057">
    <property type="entry name" value="AA_transpt_TM"/>
</dbReference>
<evidence type="ECO:0000256" key="6">
    <source>
        <dbReference type="SAM" id="Phobius"/>
    </source>
</evidence>
<name>A0A642UZH3_DIURU</name>
<dbReference type="GO" id="GO:0000329">
    <property type="term" value="C:fungal-type vacuole membrane"/>
    <property type="evidence" value="ECO:0007669"/>
    <property type="project" value="TreeGrafter"/>
</dbReference>
<dbReference type="VEuPathDB" id="FungiDB:DIURU_001350"/>
<dbReference type="Pfam" id="PF01490">
    <property type="entry name" value="Aa_trans"/>
    <property type="match status" value="1"/>
</dbReference>
<dbReference type="GO" id="GO:0005302">
    <property type="term" value="F:L-tyrosine transmembrane transporter activity"/>
    <property type="evidence" value="ECO:0007669"/>
    <property type="project" value="TreeGrafter"/>
</dbReference>
<dbReference type="EMBL" id="SWFT01000041">
    <property type="protein sequence ID" value="KAA8905814.1"/>
    <property type="molecule type" value="Genomic_DNA"/>
</dbReference>
<dbReference type="GO" id="GO:0015194">
    <property type="term" value="F:L-serine transmembrane transporter activity"/>
    <property type="evidence" value="ECO:0007669"/>
    <property type="project" value="TreeGrafter"/>
</dbReference>
<dbReference type="OMA" id="FAFTGHQ"/>
<evidence type="ECO:0000256" key="4">
    <source>
        <dbReference type="ARBA" id="ARBA00022989"/>
    </source>
</evidence>
<gene>
    <name evidence="8" type="ORF">DIURU_001350</name>
</gene>
<dbReference type="RefSeq" id="XP_034013860.1">
    <property type="nucleotide sequence ID" value="XM_034153884.1"/>
</dbReference>
<keyword evidence="9" id="KW-1185">Reference proteome</keyword>
<evidence type="ECO:0000256" key="1">
    <source>
        <dbReference type="ARBA" id="ARBA00004141"/>
    </source>
</evidence>
<dbReference type="AlphaFoldDB" id="A0A642UZH3"/>
<accession>A0A642UZH3</accession>
<feature type="transmembrane region" description="Helical" evidence="6">
    <location>
        <begin position="354"/>
        <end position="379"/>
    </location>
</feature>
<feature type="transmembrane region" description="Helical" evidence="6">
    <location>
        <begin position="35"/>
        <end position="56"/>
    </location>
</feature>
<feature type="transmembrane region" description="Helical" evidence="6">
    <location>
        <begin position="259"/>
        <end position="276"/>
    </location>
</feature>
<dbReference type="Proteomes" id="UP000449547">
    <property type="component" value="Unassembled WGS sequence"/>
</dbReference>
<dbReference type="GO" id="GO:0005313">
    <property type="term" value="F:L-glutamate transmembrane transporter activity"/>
    <property type="evidence" value="ECO:0007669"/>
    <property type="project" value="TreeGrafter"/>
</dbReference>
<keyword evidence="4 6" id="KW-1133">Transmembrane helix</keyword>
<protein>
    <recommendedName>
        <fullName evidence="7">Amino acid transporter transmembrane domain-containing protein</fullName>
    </recommendedName>
</protein>
<feature type="transmembrane region" description="Helical" evidence="6">
    <location>
        <begin position="216"/>
        <end position="239"/>
    </location>
</feature>
<feature type="transmembrane region" description="Helical" evidence="6">
    <location>
        <begin position="330"/>
        <end position="348"/>
    </location>
</feature>
<comment type="subcellular location">
    <subcellularLocation>
        <location evidence="1">Membrane</location>
        <topology evidence="1">Multi-pass membrane protein</topology>
    </subcellularLocation>
</comment>
<dbReference type="OrthoDB" id="438545at2759"/>
<evidence type="ECO:0000313" key="9">
    <source>
        <dbReference type="Proteomes" id="UP000449547"/>
    </source>
</evidence>
<comment type="similarity">
    <text evidence="2">Belongs to the amino acid/polyamine transporter 2 family.</text>
</comment>
<dbReference type="GO" id="GO:0015189">
    <property type="term" value="F:L-lysine transmembrane transporter activity"/>
    <property type="evidence" value="ECO:0007669"/>
    <property type="project" value="TreeGrafter"/>
</dbReference>
<feature type="transmembrane region" description="Helical" evidence="6">
    <location>
        <begin position="114"/>
        <end position="131"/>
    </location>
</feature>
<feature type="transmembrane region" description="Helical" evidence="6">
    <location>
        <begin position="77"/>
        <end position="102"/>
    </location>
</feature>
<dbReference type="GO" id="GO:0061459">
    <property type="term" value="F:L-arginine transmembrane transporter activity"/>
    <property type="evidence" value="ECO:0007669"/>
    <property type="project" value="TreeGrafter"/>
</dbReference>
<comment type="caution">
    <text evidence="8">The sequence shown here is derived from an EMBL/GenBank/DDBJ whole genome shotgun (WGS) entry which is preliminary data.</text>
</comment>
<feature type="domain" description="Amino acid transporter transmembrane" evidence="7">
    <location>
        <begin position="2"/>
        <end position="412"/>
    </location>
</feature>
<organism evidence="8 9">
    <name type="scientific">Diutina rugosa</name>
    <name type="common">Yeast</name>
    <name type="synonym">Candida rugosa</name>
    <dbReference type="NCBI Taxonomy" id="5481"/>
    <lineage>
        <taxon>Eukaryota</taxon>
        <taxon>Fungi</taxon>
        <taxon>Dikarya</taxon>
        <taxon>Ascomycota</taxon>
        <taxon>Saccharomycotina</taxon>
        <taxon>Pichiomycetes</taxon>
        <taxon>Debaryomycetaceae</taxon>
        <taxon>Diutina</taxon>
    </lineage>
</organism>
<feature type="transmembrane region" description="Helical" evidence="6">
    <location>
        <begin position="173"/>
        <end position="195"/>
    </location>
</feature>
<feature type="transmembrane region" description="Helical" evidence="6">
    <location>
        <begin position="143"/>
        <end position="161"/>
    </location>
</feature>
<evidence type="ECO:0000256" key="5">
    <source>
        <dbReference type="ARBA" id="ARBA00023136"/>
    </source>
</evidence>
<sequence>MSSTTSSGISLTKTIIGAGMLSIPYAFATDGVLCGVWLILAAAITSGFGLFLQAYVSRYVPRGHASFFSVCSITYPSLSVVFDMAIAVQCFGCSLSYLVLIGDLMPTVVANTTRTFWIGISALVIVPLSFLRNLDSLKFSSVIGLLAIFYLAVVVIGHFLVGDIPREGTVSWVVPPSVTGMFSTFSILVFAYTGHQNMFSIINEASDKSLPALSQLINLAIMLSTVLFVGVGLSGYLTFGDSVNGNVILSYPPGTITTIARAAIVVMVTFSFPLMFHPARISVNNIYYWLTTRSQQTAAPAETEAGETQPLVDDEHASGSKEAVVVPFPAVPYVVITSLLLAAAYALALSITSFALVLAVVGATGSTAISFILPGLFGYKLIGSELPVETYAISSLRNAALGLSVWGGLVMVVCLGAIIAGNY</sequence>
<feature type="transmembrane region" description="Helical" evidence="6">
    <location>
        <begin position="400"/>
        <end position="420"/>
    </location>
</feature>
<evidence type="ECO:0000313" key="8">
    <source>
        <dbReference type="EMBL" id="KAA8905814.1"/>
    </source>
</evidence>
<evidence type="ECO:0000259" key="7">
    <source>
        <dbReference type="Pfam" id="PF01490"/>
    </source>
</evidence>
<reference evidence="8 9" key="1">
    <citation type="submission" date="2019-07" db="EMBL/GenBank/DDBJ databases">
        <title>Genome assembly of two rare yeast pathogens: Diutina rugosa and Trichomonascus ciferrii.</title>
        <authorList>
            <person name="Mixao V."/>
            <person name="Saus E."/>
            <person name="Hansen A."/>
            <person name="Lass-Flor C."/>
            <person name="Gabaldon T."/>
        </authorList>
    </citation>
    <scope>NUCLEOTIDE SEQUENCE [LARGE SCALE GENOMIC DNA]</scope>
    <source>
        <strain evidence="8 9">CBS 613</strain>
    </source>
</reference>
<dbReference type="PANTHER" id="PTHR22950">
    <property type="entry name" value="AMINO ACID TRANSPORTER"/>
    <property type="match status" value="1"/>
</dbReference>
<proteinExistence type="inferred from homology"/>
<keyword evidence="5 6" id="KW-0472">Membrane</keyword>
<dbReference type="GO" id="GO:0005290">
    <property type="term" value="F:L-histidine transmembrane transporter activity"/>
    <property type="evidence" value="ECO:0007669"/>
    <property type="project" value="TreeGrafter"/>
</dbReference>